<name>A0A6G1JI63_9PLEO</name>
<evidence type="ECO:0000313" key="1">
    <source>
        <dbReference type="EMBL" id="KAF2689931.1"/>
    </source>
</evidence>
<dbReference type="AlphaFoldDB" id="A0A6G1JI63"/>
<protein>
    <submittedName>
        <fullName evidence="1">Uncharacterized protein</fullName>
    </submittedName>
</protein>
<proteinExistence type="predicted"/>
<organism evidence="1 2">
    <name type="scientific">Lentithecium fluviatile CBS 122367</name>
    <dbReference type="NCBI Taxonomy" id="1168545"/>
    <lineage>
        <taxon>Eukaryota</taxon>
        <taxon>Fungi</taxon>
        <taxon>Dikarya</taxon>
        <taxon>Ascomycota</taxon>
        <taxon>Pezizomycotina</taxon>
        <taxon>Dothideomycetes</taxon>
        <taxon>Pleosporomycetidae</taxon>
        <taxon>Pleosporales</taxon>
        <taxon>Massarineae</taxon>
        <taxon>Lentitheciaceae</taxon>
        <taxon>Lentithecium</taxon>
    </lineage>
</organism>
<sequence length="156" mass="15942">MVTITDTARSTFIGTYDLITINKYKSLRQQQTVTISQTTTGSNRQPTVAAAAAVIAAGTGADAAGAAVLQPPPPLEANKDDPSCPAQKHKCKDCGAILGINIYVAPDGGCSCESEDQCLAEDAKPKCSDTGCTGLNGKCTAGKHNSCSCKSCPTGD</sequence>
<dbReference type="OrthoDB" id="3764614at2759"/>
<gene>
    <name evidence="1" type="ORF">K458DRAFT_483464</name>
</gene>
<evidence type="ECO:0000313" key="2">
    <source>
        <dbReference type="Proteomes" id="UP000799291"/>
    </source>
</evidence>
<keyword evidence="2" id="KW-1185">Reference proteome</keyword>
<reference evidence="1" key="1">
    <citation type="journal article" date="2020" name="Stud. Mycol.">
        <title>101 Dothideomycetes genomes: a test case for predicting lifestyles and emergence of pathogens.</title>
        <authorList>
            <person name="Haridas S."/>
            <person name="Albert R."/>
            <person name="Binder M."/>
            <person name="Bloem J."/>
            <person name="Labutti K."/>
            <person name="Salamov A."/>
            <person name="Andreopoulos B."/>
            <person name="Baker S."/>
            <person name="Barry K."/>
            <person name="Bills G."/>
            <person name="Bluhm B."/>
            <person name="Cannon C."/>
            <person name="Castanera R."/>
            <person name="Culley D."/>
            <person name="Daum C."/>
            <person name="Ezra D."/>
            <person name="Gonzalez J."/>
            <person name="Henrissat B."/>
            <person name="Kuo A."/>
            <person name="Liang C."/>
            <person name="Lipzen A."/>
            <person name="Lutzoni F."/>
            <person name="Magnuson J."/>
            <person name="Mondo S."/>
            <person name="Nolan M."/>
            <person name="Ohm R."/>
            <person name="Pangilinan J."/>
            <person name="Park H.-J."/>
            <person name="Ramirez L."/>
            <person name="Alfaro M."/>
            <person name="Sun H."/>
            <person name="Tritt A."/>
            <person name="Yoshinaga Y."/>
            <person name="Zwiers L.-H."/>
            <person name="Turgeon B."/>
            <person name="Goodwin S."/>
            <person name="Spatafora J."/>
            <person name="Crous P."/>
            <person name="Grigoriev I."/>
        </authorList>
    </citation>
    <scope>NUCLEOTIDE SEQUENCE</scope>
    <source>
        <strain evidence="1">CBS 122367</strain>
    </source>
</reference>
<dbReference type="Proteomes" id="UP000799291">
    <property type="component" value="Unassembled WGS sequence"/>
</dbReference>
<dbReference type="EMBL" id="MU005571">
    <property type="protein sequence ID" value="KAF2689931.1"/>
    <property type="molecule type" value="Genomic_DNA"/>
</dbReference>
<accession>A0A6G1JI63</accession>